<protein>
    <submittedName>
        <fullName evidence="1">Uncharacterized protein</fullName>
    </submittedName>
</protein>
<reference evidence="1" key="2">
    <citation type="journal article" date="2015" name="Fish Shellfish Immunol.">
        <title>Early steps in the European eel (Anguilla anguilla)-Vibrio vulnificus interaction in the gills: Role of the RtxA13 toxin.</title>
        <authorList>
            <person name="Callol A."/>
            <person name="Pajuelo D."/>
            <person name="Ebbesson L."/>
            <person name="Teles M."/>
            <person name="MacKenzie S."/>
            <person name="Amaro C."/>
        </authorList>
    </citation>
    <scope>NUCLEOTIDE SEQUENCE</scope>
</reference>
<sequence>MLLGTLPRKTRPVTHFNPLGKGPHIWYFSAQHKHWD</sequence>
<dbReference type="EMBL" id="GBXM01106428">
    <property type="protein sequence ID" value="JAH02149.1"/>
    <property type="molecule type" value="Transcribed_RNA"/>
</dbReference>
<name>A0A0E9PC85_ANGAN</name>
<accession>A0A0E9PC85</accession>
<proteinExistence type="predicted"/>
<reference evidence="1" key="1">
    <citation type="submission" date="2014-11" db="EMBL/GenBank/DDBJ databases">
        <authorList>
            <person name="Amaro Gonzalez C."/>
        </authorList>
    </citation>
    <scope>NUCLEOTIDE SEQUENCE</scope>
</reference>
<dbReference type="AlphaFoldDB" id="A0A0E9PC85"/>
<organism evidence="1">
    <name type="scientific">Anguilla anguilla</name>
    <name type="common">European freshwater eel</name>
    <name type="synonym">Muraena anguilla</name>
    <dbReference type="NCBI Taxonomy" id="7936"/>
    <lineage>
        <taxon>Eukaryota</taxon>
        <taxon>Metazoa</taxon>
        <taxon>Chordata</taxon>
        <taxon>Craniata</taxon>
        <taxon>Vertebrata</taxon>
        <taxon>Euteleostomi</taxon>
        <taxon>Actinopterygii</taxon>
        <taxon>Neopterygii</taxon>
        <taxon>Teleostei</taxon>
        <taxon>Anguilliformes</taxon>
        <taxon>Anguillidae</taxon>
        <taxon>Anguilla</taxon>
    </lineage>
</organism>
<evidence type="ECO:0000313" key="1">
    <source>
        <dbReference type="EMBL" id="JAH02149.1"/>
    </source>
</evidence>